<name>F0WRW8_9STRA</name>
<dbReference type="EMBL" id="FR824266">
    <property type="protein sequence ID" value="CCA24084.1"/>
    <property type="molecule type" value="Genomic_DNA"/>
</dbReference>
<reference evidence="1" key="2">
    <citation type="submission" date="2011-02" db="EMBL/GenBank/DDBJ databases">
        <authorList>
            <person name="MacLean D."/>
        </authorList>
    </citation>
    <scope>NUCLEOTIDE SEQUENCE</scope>
</reference>
<dbReference type="GO" id="GO:0005737">
    <property type="term" value="C:cytoplasm"/>
    <property type="evidence" value="ECO:0007669"/>
    <property type="project" value="TreeGrafter"/>
</dbReference>
<dbReference type="AlphaFoldDB" id="F0WRW8"/>
<accession>F0WRW8</accession>
<evidence type="ECO:0000313" key="1">
    <source>
        <dbReference type="EMBL" id="CCA24084.1"/>
    </source>
</evidence>
<proteinExistence type="predicted"/>
<protein>
    <submittedName>
        <fullName evidence="1">Uncharacterized protein AlNc14C221G9110</fullName>
    </submittedName>
</protein>
<gene>
    <name evidence="1" type="primary">AlNc14C221G9110</name>
    <name evidence="1" type="ORF">ALNC14_102280</name>
</gene>
<reference evidence="1" key="1">
    <citation type="journal article" date="2011" name="PLoS Biol.">
        <title>Gene gain and loss during evolution of obligate parasitism in the white rust pathogen of Arabidopsis thaliana.</title>
        <authorList>
            <person name="Kemen E."/>
            <person name="Gardiner A."/>
            <person name="Schultz-Larsen T."/>
            <person name="Kemen A.C."/>
            <person name="Balmuth A.L."/>
            <person name="Robert-Seilaniantz A."/>
            <person name="Bailey K."/>
            <person name="Holub E."/>
            <person name="Studholme D.J."/>
            <person name="Maclean D."/>
            <person name="Jones J.D."/>
        </authorList>
    </citation>
    <scope>NUCLEOTIDE SEQUENCE</scope>
</reference>
<dbReference type="PANTHER" id="PTHR13244">
    <property type="entry name" value="ZINC FINGER MYND DOMAIN CONTAINING PROTEIN 10"/>
    <property type="match status" value="1"/>
</dbReference>
<sequence length="616" mass="71228">MEAAPHFVTPLEAERMIESSIREIHPSAIGIDEKWLSYHHIIEKLNLQAHQSAQQNQDSFVLEALLTYLKLPILVQNLLTVESWKQFILPKIESKENERASMRLYFIMYHEATLSNVLEIAFHHQHIVESFQDEELIEVIDYCVRKLTWIVRVPREKIVQVTGFHKSGHEMIQMLQSTHPKEDLARQEMELEFRITVQSLTILRYICQELHMLSLSIVSRLLDKHDVLLTLVVLIENSPWTHRATVKNTLAESNDKEATKTIWKKFVHQKWKVVEPSELLVLTPTEAQPWIAVYYLLCTESSRTHYEMTQFRKDQLLRIRKYINEFLVDQLPFLVDVQRYLDELALMQVSSTGSSGKHGNLILEAVPRLSDSINQYTRQHAKEIAEEFDKKSEHFCREDDLKQLGDIYQLEGIADLLEGRQDEKIHNSEMGPEDHENEVQETLHPIQVNVLIREGPPQEDNCSQRPLIVEIGSEDGKTREEPETQPIEIHYTVDATQVKEIDTSPIPYLRYPLHENTAQNPPSMSFSNNVSVKVAIRFESNMPKRDEEVIELRSENLALPGKSSGKEVKAWGQIGSLESRAPCVLQYQVIADHKNLDVNRFNIGPAFLCVPRGKVP</sequence>
<dbReference type="InterPro" id="IPR052298">
    <property type="entry name" value="ZMYND10"/>
</dbReference>
<organism evidence="1">
    <name type="scientific">Albugo laibachii Nc14</name>
    <dbReference type="NCBI Taxonomy" id="890382"/>
    <lineage>
        <taxon>Eukaryota</taxon>
        <taxon>Sar</taxon>
        <taxon>Stramenopiles</taxon>
        <taxon>Oomycota</taxon>
        <taxon>Peronosporomycetes</taxon>
        <taxon>Albuginales</taxon>
        <taxon>Albuginaceae</taxon>
        <taxon>Albugo</taxon>
    </lineage>
</organism>
<dbReference type="HOGENOM" id="CLU_427325_0_0_1"/>
<dbReference type="PANTHER" id="PTHR13244:SF7">
    <property type="entry name" value="ZINC FINGER MYND DOMAIN-CONTAINING PROTEIN 10"/>
    <property type="match status" value="1"/>
</dbReference>